<feature type="region of interest" description="Disordered" evidence="1">
    <location>
        <begin position="159"/>
        <end position="179"/>
    </location>
</feature>
<dbReference type="Pfam" id="PF13452">
    <property type="entry name" value="FAS1_DH_region"/>
    <property type="match status" value="1"/>
</dbReference>
<gene>
    <name evidence="3" type="ORF">JOF36_003618</name>
</gene>
<evidence type="ECO:0000256" key="1">
    <source>
        <dbReference type="SAM" id="MobiDB-lite"/>
    </source>
</evidence>
<organism evidence="3 4">
    <name type="scientific">Pseudonocardia parietis</name>
    <dbReference type="NCBI Taxonomy" id="570936"/>
    <lineage>
        <taxon>Bacteria</taxon>
        <taxon>Bacillati</taxon>
        <taxon>Actinomycetota</taxon>
        <taxon>Actinomycetes</taxon>
        <taxon>Pseudonocardiales</taxon>
        <taxon>Pseudonocardiaceae</taxon>
        <taxon>Pseudonocardia</taxon>
    </lineage>
</organism>
<dbReference type="EC" id="4.2.1.153" evidence="3"/>
<evidence type="ECO:0000259" key="2">
    <source>
        <dbReference type="Pfam" id="PF13452"/>
    </source>
</evidence>
<dbReference type="InterPro" id="IPR039569">
    <property type="entry name" value="FAS1-like_DH_region"/>
</dbReference>
<dbReference type="Gene3D" id="3.10.129.10">
    <property type="entry name" value="Hotdog Thioesterase"/>
    <property type="match status" value="1"/>
</dbReference>
<proteinExistence type="predicted"/>
<keyword evidence="3" id="KW-0456">Lyase</keyword>
<accession>A0ABS4VVI2</accession>
<sequence length="293" mass="31844">MPETATGGLAELVQDWEPPTVRTSRRVDSWPAAAFADLVDAEPPALEDGAPLPPMWHWFLLLPHPRTSEIGEDGHPADGPFLPPIPGRRRMFAGGRLQQHGSIPFGSELHSASAVTSVTPKSGRSGEMLFVTVRTELTVDGGTDVVAVEEQDIVYRSEPEGAERRAVARPDAGEPDPGGEWRLRMPTDSVLLSRFSALTYNGHRIHHDHPYTTTVEGYPDLVIHGPLLALLALELPRRHAPRDRVSGFEYRLSRPAFLPSPVVATGDRQGDEATIAVAAEGVRSSLTATVRFA</sequence>
<dbReference type="InterPro" id="IPR052741">
    <property type="entry name" value="Mitochondrial_HTD2"/>
</dbReference>
<reference evidence="3 4" key="1">
    <citation type="submission" date="2021-03" db="EMBL/GenBank/DDBJ databases">
        <title>Sequencing the genomes of 1000 actinobacteria strains.</title>
        <authorList>
            <person name="Klenk H.-P."/>
        </authorList>
    </citation>
    <scope>NUCLEOTIDE SEQUENCE [LARGE SCALE GENOMIC DNA]</scope>
    <source>
        <strain evidence="3 4">DSM 45256</strain>
    </source>
</reference>
<dbReference type="Proteomes" id="UP001519295">
    <property type="component" value="Unassembled WGS sequence"/>
</dbReference>
<dbReference type="RefSeq" id="WP_307862445.1">
    <property type="nucleotide sequence ID" value="NZ_JAGINU010000001.1"/>
</dbReference>
<dbReference type="InterPro" id="IPR029069">
    <property type="entry name" value="HotDog_dom_sf"/>
</dbReference>
<protein>
    <submittedName>
        <fullName evidence="3">3-methylfumaryl-CoA hydratase</fullName>
        <ecNumber evidence="3">4.2.1.153</ecNumber>
    </submittedName>
</protein>
<dbReference type="SUPFAM" id="SSF54637">
    <property type="entry name" value="Thioesterase/thiol ester dehydrase-isomerase"/>
    <property type="match status" value="2"/>
</dbReference>
<dbReference type="GO" id="GO:0016829">
    <property type="term" value="F:lyase activity"/>
    <property type="evidence" value="ECO:0007669"/>
    <property type="project" value="UniProtKB-KW"/>
</dbReference>
<comment type="caution">
    <text evidence="3">The sequence shown here is derived from an EMBL/GenBank/DDBJ whole genome shotgun (WGS) entry which is preliminary data.</text>
</comment>
<evidence type="ECO:0000313" key="4">
    <source>
        <dbReference type="Proteomes" id="UP001519295"/>
    </source>
</evidence>
<feature type="compositionally biased region" description="Basic and acidic residues" evidence="1">
    <location>
        <begin position="159"/>
        <end position="172"/>
    </location>
</feature>
<dbReference type="PANTHER" id="PTHR28152:SF1">
    <property type="entry name" value="HYDROXYACYL-THIOESTER DEHYDRATASE TYPE 2, MITOCHONDRIAL"/>
    <property type="match status" value="1"/>
</dbReference>
<feature type="domain" description="FAS1-like dehydratase" evidence="2">
    <location>
        <begin position="82"/>
        <end position="145"/>
    </location>
</feature>
<name>A0ABS4VVI2_9PSEU</name>
<dbReference type="PANTHER" id="PTHR28152">
    <property type="entry name" value="HYDROXYACYL-THIOESTER DEHYDRATASE TYPE 2, MITOCHONDRIAL"/>
    <property type="match status" value="1"/>
</dbReference>
<dbReference type="EMBL" id="JAGINU010000001">
    <property type="protein sequence ID" value="MBP2367922.1"/>
    <property type="molecule type" value="Genomic_DNA"/>
</dbReference>
<evidence type="ECO:0000313" key="3">
    <source>
        <dbReference type="EMBL" id="MBP2367922.1"/>
    </source>
</evidence>
<keyword evidence="4" id="KW-1185">Reference proteome</keyword>